<evidence type="ECO:0000313" key="4">
    <source>
        <dbReference type="Proteomes" id="UP000033428"/>
    </source>
</evidence>
<proteinExistence type="predicted"/>
<name>A0A0F0CQB3_9BACT</name>
<dbReference type="Gene3D" id="3.40.140.10">
    <property type="entry name" value="Cytidine Deaminase, domain 2"/>
    <property type="match status" value="1"/>
</dbReference>
<feature type="transmembrane region" description="Helical" evidence="1">
    <location>
        <begin position="2920"/>
        <end position="2942"/>
    </location>
</feature>
<comment type="caution">
    <text evidence="3">The sequence shown here is derived from an EMBL/GenBank/DDBJ whole genome shotgun (WGS) entry which is preliminary data.</text>
</comment>
<gene>
    <name evidence="3" type="ORF">OMAG_002443</name>
</gene>
<feature type="transmembrane region" description="Helical" evidence="1">
    <location>
        <begin position="3049"/>
        <end position="3070"/>
    </location>
</feature>
<keyword evidence="3" id="KW-0808">Transferase</keyword>
<protein>
    <submittedName>
        <fullName evidence="3">Membrane protein containing GCN5-related N-acetyltransferase domain protein</fullName>
    </submittedName>
</protein>
<dbReference type="SUPFAM" id="SSF53927">
    <property type="entry name" value="Cytidine deaminase-like"/>
    <property type="match status" value="1"/>
</dbReference>
<keyword evidence="1" id="KW-0812">Transmembrane</keyword>
<evidence type="ECO:0000259" key="2">
    <source>
        <dbReference type="PROSITE" id="PS51186"/>
    </source>
</evidence>
<dbReference type="InterPro" id="IPR000182">
    <property type="entry name" value="GNAT_dom"/>
</dbReference>
<keyword evidence="1" id="KW-0472">Membrane</keyword>
<feature type="transmembrane region" description="Helical" evidence="1">
    <location>
        <begin position="2962"/>
        <end position="2980"/>
    </location>
</feature>
<feature type="transmembrane region" description="Helical" evidence="1">
    <location>
        <begin position="2889"/>
        <end position="2908"/>
    </location>
</feature>
<dbReference type="EMBL" id="JYNY01000500">
    <property type="protein sequence ID" value="KJJ83691.1"/>
    <property type="molecule type" value="Genomic_DNA"/>
</dbReference>
<feature type="domain" description="N-acetyltransferase" evidence="2">
    <location>
        <begin position="3443"/>
        <end position="3621"/>
    </location>
</feature>
<dbReference type="Pfam" id="PF00583">
    <property type="entry name" value="Acetyltransf_1"/>
    <property type="match status" value="1"/>
</dbReference>
<dbReference type="PROSITE" id="PS51186">
    <property type="entry name" value="GNAT"/>
    <property type="match status" value="1"/>
</dbReference>
<evidence type="ECO:0000313" key="3">
    <source>
        <dbReference type="EMBL" id="KJJ83691.1"/>
    </source>
</evidence>
<dbReference type="GO" id="GO:0016747">
    <property type="term" value="F:acyltransferase activity, transferring groups other than amino-acyl groups"/>
    <property type="evidence" value="ECO:0007669"/>
    <property type="project" value="InterPro"/>
</dbReference>
<dbReference type="InterPro" id="IPR016181">
    <property type="entry name" value="Acyl_CoA_acyltransferase"/>
</dbReference>
<evidence type="ECO:0000256" key="1">
    <source>
        <dbReference type="SAM" id="Phobius"/>
    </source>
</evidence>
<dbReference type="Gene3D" id="3.40.630.30">
    <property type="match status" value="1"/>
</dbReference>
<dbReference type="GO" id="GO:0002100">
    <property type="term" value="P:tRNA wobble adenosine to inosine editing"/>
    <property type="evidence" value="ECO:0007669"/>
    <property type="project" value="InterPro"/>
</dbReference>
<sequence length="4001" mass="459738">MKKITTLLNKRIFMKIKKIIITVVLFCFLSEQFIWAAGGAENLNAPAKISVDNFSLQDKFSDDKSLIPASAKVETKYFSNAKETIINIQDSHASLSAQYSIVDILKNLLSAYDINVVAVEGGSGYIDTSILGTFPDAKVREKTAAYLMKEGKISAGEFFSVLSNDKNIALYGAEDKGFYEENAEYFKKIYSAGYSKINILKNIIQALEEKEKKTYSPDLAKIVFKSRLHRAGKINFAVYWEDLKAMSSKYGIDTEIYLNIKKFIEALSFEKNINFDSACLERNVLIDEIMRRSSKNELEKLLSDSTLFKEGKLSESAYYRRLWNLGRDKNIDITFYSNFSAYLDYMESCLEFDMSLLTEEIERAETVLFDKLFLGINDRKLYELCRITSRLISFFKIELSTEDVNYIARRIGKISANDYFEFLDNENAVNISMEKIGETIAFVRENMKFYELAEKRNGVMLNNTIKAMRNEGKSAAILISGGHHSKGLSNLVKESGLSCLVFSPKVSKDIERPYAVILTRKTGAYSEAGRKAAYETIALETYFNTGDISEIQEVLAYSIGQSYLSGDDVKKEIAKWVESYTKFYENMPANRREAMEYPPITPETLANYLHSITIEPSGDEEAFVTIKNDTYRVKSSGDIASDICGKPGLKNVSFFSIKRYVEILRSLLEIFDDPLVLNNIKKFFINKHASFIAALLCATVESSSRFIYYFKRIELNILAFKSERGPRTKIAVAKFNPKEITVFPSFQKDIEKSWGMMRDRAPMYFKYQLEGGETQEVNDGAPDEKCARKEVWTIDKHIEEFKKNHPDYEVVGFVGNGNILANASLAGWVNGKLYAIEQEKAIINSGNSRVYPSLVMWKDGHYSIEEIKFTPENKVLKARNDEDITLKINFTNSGIGILKNSSPYDLAEYYYHDGDVRHYLDFPFIPSKLIHFGVSHFYDNEGNAKKELLIPAINGERVTLKLEERGTRLEEGDINELEKNLIEEKRYKKAESKENVKYGFYFIDRKIGEITIGLWRGINPHNISGIDKNGNLVSIIVAGKSNRIGITFKEAQDKLKELGITDAIIFDNGADAMMNMNGKRIIPSFTGRNRILSLLIFARPRVDGKKNNIVVTDKMISDVKNSFFMERMKGVTGILPVIMEEDEKYSRFAHINRVLETSKMLADYISKKTGRVFDIKKLELMALCYDIGRIPFGKVGEKALKEFGFPYCESGGILAALEASGINLPDDIQNELLGFHRKGYKFQFDETNVLMLADKLTNMISDIIFAMRLKILVINEIPVTVREAFALDTFLKNITSEESVSFDQCVLGIIGNFIKKHIDENRIGIVRGVLPENEKYINKFVRPYIWRRINHIFLKGRNIKEIISKILDTLEEKHAKYSYDKEFMSKEEFILNQLVMFTDRDALRLSSVPREIFEVDESEILEGQNAYVEHHTKRVVKIALRIARKLGLPEDLKRILKYAILAHDLGRTPIFLYKEEMEKIQRGISAVPLEERTEPVISYLDKWLEKIAPKYDKTGEIKKINNMDNNVEKHKEIWRFYIAHAALGKKELTEREKIVADNIFSHASESLKVLVERNILFPVDIFYLIGMHHDYEKFNVQLNKYEEWGKDSDTLSIFNAMDYFYKRDIYTSYMALEEWNVKMRLLMSIFVVADSFEQGNNYERLVVLRGKTRVESFDETINHWLKKRFDEMENIEEKSPIAALIELIKEEDEELFAIVSEARTSSRLMPGDILMMRGGDLPMERLVFETDSKLLSIMDRVLDLANKNSVESIIPVSRYGKPVETFSIQGVSSAILNEKGDIIAMTGRKIYPALKFAGEVLSKIYGKSRKEMIKEVLLGIIKKFNEPLLGVLEHPAINVIKQARDKRIVFTDSVILLSRVPCSNCVNEIINAGIKKVVVATSLSMKKLKDNSEIMQLISKNVAVRIVPVMPNNVVINDLKEKARDYLENQTKETHFSREDQYGFEQVVQDILGLTVLSEEGRHPRVCVINANSFDLKLGLDKYSQERMPSNIIPWYLASLIEAPLKVIIAGEYYNCVNIINDIRDLGFSLDNVFVLEGLKPYLEIRLVSASKFYDKWSKAPPKYAVKLITTGDLLEKVEYDSYRRELKKKLIEYLKSSFLKEVLPYDEFVTILLGQLKDEFSVYEILRDEEYFRHLVKIIYKNVIKSIRSDKHVSVDFHDFLKKDRAEILVAYRDVTSGVVPLVESVLTSSGVSIRDVVKVSIPIYVRGIESNISIQMLLLRSEAKEIVKKEREQLFKEIEKRVFHRIDYAIQMPLGVRVTTCGIICSSVISKVEAYMRESGLVENPSVIMKKYFFISQRNENRKGKKGDVQRAIYRLNFTNDCPKSLIDKSSLITVEILKSMVAEGMNVSVNEKIDKVTNKPYIEVILNVDSSTLTAYWLALCHRDFQVAENGGIRSFSRYEIVNKLEERAESLIDGMKSNSDRKDFYLYLYGDNTAKNPGLINVVKYPDKWIQISEEEYNEYYKSDKQVSKKIMVDINGNKWIKLQDLKCIKVESYKQVEAIGKKRSDKRCSLMDIQRVAHGNPYFARYIRNLKGKRFVFTARGSGSIFQSFSLMNMIEGKTYDSNMFFISKDTLGYDIPRMFYQFLFRLSEKYGDYDRDDEAEKGKSFARLAEDLCAIKTSSNEKSGIFDNIYMSEHNIKNLTTGKDIGFYRAREISVYFDKKTEKRIEVFIVRDSDNGVEIGKIHREGPEITVKSTGHVFSDSRIINIEGKILDGIAQYTDIKISGEKEIILVETLNTLYEQYLKAGILEGLSAGDRIVLVEELANGTYYFMSKYIIEKKTMEEGKPIYVDFFTGQARSFSQNDFPDHPMLSVETLMRDYNIRKEEAINIIENVSNTASHLPHPVMVPEGIKKPIVNAKIPLQLEEADIILGSYLKSLFLYNGVINYFEKYITGDKKIGHAFNAWSGMMVGSLLLLPSYFFVKTVYDMFFKYNTSESFITGLILLLGGIYFVFSAGKFMIIGNEAYKALRSFGLSMPRALFDRIAVRTARGNIFYHSAFRFWPKNSFLSYLPQFLLFDSREEIKKHESYVSHFIGILAMLPLAEIIIYLFKKYGDRLSIFQRNDGVLDVRRIIEGIYIFSEKLKQKLIEILLKKFTDITVYVNKSVVVAVTSPQLKSVFDLNSEEIMDGIPIPLKNHTNRVHDIALRLADEMGISENDKKILEYAIFFHDIGNAEKHRNKEIIEKNIAKIPFEDRVQSASEELKKWLDTTAYKYVSSERIERVREKVEKNGDYYHAWILYFEIMFDKEKLTKEEEYIAYSWYFQTRMSVENLKNTSCQYPREIEFLVKYHHDYTDKVIDACRNELAVSGERLNQIILLLDIFMVSDSFEMSNNYEMLVSLGSFERVRNFKEGIDGWLSRRFKELAHGKRGNTAILVLKKLLKRGDEKIFDILGSTRQSYKLLEGDLKFLKEIPFSLISNGEEIQILPLTKALAVQNYARIIEIGKEAGLNNTLSNFFYDRIVNMESDSPDIIELNGKWSHSYAAFDIDGKLVGIVMAYECESNGTIKSKFVYVESLAVDKNYRRRNIAAILLRIVAKNLLEKGFVYLKKNNMDIPIGLRTGIGNFKAQKLYEKLGFICMKNEVYSKIYIGYPATILKRTKSINLKRISQNINIIIGITGKNIEKLLDYINKKYKTVKVVSLNGSPEDNLKAIEKERQKNHAYGSFIVDMSGECFSAKNNIREYKKKIESLIEKIINMPHGEQLLETFSQYPEKVGLTNETIETLQALIKIAVKKFPEIKSYNMSRINIYEHKFNAVRRQGRVVISNSCVLMDKFNQTHERNGTKVASFRVDNLVELKWLIEEHRRALKKYSIKDIEEFPIKLHIRLSDRNANSMNIDSLLKKLGIDDVIDSKNISFEDNASLSKIYDDIVSRNNFYGIVSPENIAICDTREELISDNGSQELLKKNTRYVRLSKGSAVQAYSYVSSLLINGASDGILIENAIVKIVSKDGINYIILEPVKPIDADALREEIENYEHLLIAA</sequence>
<dbReference type="SUPFAM" id="SSF55729">
    <property type="entry name" value="Acyl-CoA N-acyltransferases (Nat)"/>
    <property type="match status" value="1"/>
</dbReference>
<keyword evidence="1" id="KW-1133">Transmembrane helix</keyword>
<keyword evidence="4" id="KW-1185">Reference proteome</keyword>
<dbReference type="Pfam" id="PF09992">
    <property type="entry name" value="NAGPA"/>
    <property type="match status" value="1"/>
</dbReference>
<dbReference type="InterPro" id="IPR003607">
    <property type="entry name" value="HD/PDEase_dom"/>
</dbReference>
<reference evidence="3 4" key="1">
    <citation type="submission" date="2015-02" db="EMBL/GenBank/DDBJ databases">
        <title>Single-cell genomics of uncultivated deep-branching MTB reveals a conserved set of magnetosome genes.</title>
        <authorList>
            <person name="Kolinko S."/>
            <person name="Richter M."/>
            <person name="Glockner F.O."/>
            <person name="Brachmann A."/>
            <person name="Schuler D."/>
        </authorList>
    </citation>
    <scope>NUCLEOTIDE SEQUENCE [LARGE SCALE GENOMIC DNA]</scope>
    <source>
        <strain evidence="3">SKK-01</strain>
    </source>
</reference>
<dbReference type="SUPFAM" id="SSF109604">
    <property type="entry name" value="HD-domain/PDEase-like"/>
    <property type="match status" value="3"/>
</dbReference>
<dbReference type="GO" id="GO:0008251">
    <property type="term" value="F:tRNA-specific adenosine deaminase activity"/>
    <property type="evidence" value="ECO:0007669"/>
    <property type="project" value="InterPro"/>
</dbReference>
<dbReference type="CDD" id="cd04301">
    <property type="entry name" value="NAT_SF"/>
    <property type="match status" value="1"/>
</dbReference>
<dbReference type="CDD" id="cd00077">
    <property type="entry name" value="HDc"/>
    <property type="match status" value="2"/>
</dbReference>
<dbReference type="InterPro" id="IPR016193">
    <property type="entry name" value="Cytidine_deaminase-like"/>
</dbReference>
<dbReference type="InterPro" id="IPR018711">
    <property type="entry name" value="NAGPA"/>
</dbReference>
<dbReference type="Proteomes" id="UP000033428">
    <property type="component" value="Unassembled WGS sequence"/>
</dbReference>
<dbReference type="Gene3D" id="1.10.3210.10">
    <property type="entry name" value="Hypothetical protein af1432"/>
    <property type="match status" value="3"/>
</dbReference>
<accession>A0A0F0CQB3</accession>
<organism evidence="3 4">
    <name type="scientific">Candidatus Omnitrophus magneticus</name>
    <dbReference type="NCBI Taxonomy" id="1609969"/>
    <lineage>
        <taxon>Bacteria</taxon>
        <taxon>Pseudomonadati</taxon>
        <taxon>Candidatus Omnitrophota</taxon>
        <taxon>Candidatus Omnitrophus</taxon>
    </lineage>
</organism>
<dbReference type="SMART" id="SM00471">
    <property type="entry name" value="HDc"/>
    <property type="match status" value="3"/>
</dbReference>